<dbReference type="AlphaFoldDB" id="V5C5P1"/>
<gene>
    <name evidence="1" type="ORF">MGMO_76c00030</name>
</gene>
<dbReference type="STRING" id="1116472.MGMO_76c00030"/>
<accession>V5C5P1</accession>
<name>V5C5P1_9GAMM</name>
<dbReference type="EMBL" id="AYLO01000073">
    <property type="protein sequence ID" value="ESS72043.1"/>
    <property type="molecule type" value="Genomic_DNA"/>
</dbReference>
<evidence type="ECO:0000313" key="1">
    <source>
        <dbReference type="EMBL" id="ESS72043.1"/>
    </source>
</evidence>
<organism evidence="1 2">
    <name type="scientific">Methyloglobulus morosus KoM1</name>
    <dbReference type="NCBI Taxonomy" id="1116472"/>
    <lineage>
        <taxon>Bacteria</taxon>
        <taxon>Pseudomonadati</taxon>
        <taxon>Pseudomonadota</taxon>
        <taxon>Gammaproteobacteria</taxon>
        <taxon>Methylococcales</taxon>
        <taxon>Methylococcaceae</taxon>
        <taxon>Methyloglobulus</taxon>
    </lineage>
</organism>
<evidence type="ECO:0000313" key="2">
    <source>
        <dbReference type="Proteomes" id="UP000017842"/>
    </source>
</evidence>
<keyword evidence="2" id="KW-1185">Reference proteome</keyword>
<sequence length="165" mass="19087">MDAARCQRDRESLLTTPGKCEKRRKQAASGGFLLDTFLWRKTAPAFSAFATSMWFSAQRKVSRPWVREPAFKQPRGSDTLLIPLTLTLAAQVPYLLPYFHLPWRSSHKGRGDEMSISFMVRQAHHERFFHPWSLDSGNPCRNDDIRFFRKRFTCLSTSAGLNITY</sequence>
<protein>
    <submittedName>
        <fullName evidence="1">Uncharacterized protein</fullName>
    </submittedName>
</protein>
<proteinExistence type="predicted"/>
<dbReference type="Proteomes" id="UP000017842">
    <property type="component" value="Unassembled WGS sequence"/>
</dbReference>
<comment type="caution">
    <text evidence="1">The sequence shown here is derived from an EMBL/GenBank/DDBJ whole genome shotgun (WGS) entry which is preliminary data.</text>
</comment>
<reference evidence="1 2" key="1">
    <citation type="journal article" date="2013" name="Genome Announc.">
        <title>Draft Genome Sequence of the Methanotrophic Gammaproteobacterium Methyloglobulus morosus DSM 22980 Strain KoM1.</title>
        <authorList>
            <person name="Poehlein A."/>
            <person name="Deutzmann J.S."/>
            <person name="Daniel R."/>
            <person name="Simeonova D.D."/>
        </authorList>
    </citation>
    <scope>NUCLEOTIDE SEQUENCE [LARGE SCALE GENOMIC DNA]</scope>
    <source>
        <strain evidence="1 2">KoM1</strain>
    </source>
</reference>